<dbReference type="KEGG" id="nia:A8C56_13425"/>
<evidence type="ECO:0000313" key="1">
    <source>
        <dbReference type="EMBL" id="ANH81843.1"/>
    </source>
</evidence>
<gene>
    <name evidence="1" type="ORF">A8C56_13425</name>
</gene>
<dbReference type="STRING" id="1176587.A8C56_13425"/>
<protein>
    <recommendedName>
        <fullName evidence="3">Glycosyl hydrolase family 32 N-terminal domain-containing protein</fullName>
    </recommendedName>
</protein>
<proteinExistence type="predicted"/>
<reference evidence="1 2" key="1">
    <citation type="submission" date="2016-05" db="EMBL/GenBank/DDBJ databases">
        <title>Niabella ginsenosidivorans BS26 whole genome sequencing.</title>
        <authorList>
            <person name="Im W.T."/>
            <person name="Siddiqi M.Z."/>
        </authorList>
    </citation>
    <scope>NUCLEOTIDE SEQUENCE [LARGE SCALE GENOMIC DNA]</scope>
    <source>
        <strain evidence="1 2">BS26</strain>
    </source>
</reference>
<accession>A0A1A9I2T6</accession>
<dbReference type="InterPro" id="IPR023296">
    <property type="entry name" value="Glyco_hydro_beta-prop_sf"/>
</dbReference>
<evidence type="ECO:0000313" key="2">
    <source>
        <dbReference type="Proteomes" id="UP000077667"/>
    </source>
</evidence>
<dbReference type="Proteomes" id="UP000077667">
    <property type="component" value="Chromosome"/>
</dbReference>
<evidence type="ECO:0008006" key="3">
    <source>
        <dbReference type="Google" id="ProtNLM"/>
    </source>
</evidence>
<dbReference type="SUPFAM" id="SSF75005">
    <property type="entry name" value="Arabinanase/levansucrase/invertase"/>
    <property type="match status" value="1"/>
</dbReference>
<keyword evidence="2" id="KW-1185">Reference proteome</keyword>
<dbReference type="Gene3D" id="2.115.10.20">
    <property type="entry name" value="Glycosyl hydrolase domain, family 43"/>
    <property type="match status" value="1"/>
</dbReference>
<sequence length="382" mass="43868">MGSGMSKSLAGVRYAIYWPLVNSHGFGKCETESSKPYPEVVHGVDSGKPDPHYRNSCTTELINNMSKIFLAAGFVLLCLNKAGAQNEGPEKPLIAGAWVHIFDPNDTRSKEDTTWYTNDHTFIRDRKGIWHAYGIIGHHPVRPWGGETKFFHITARSLTQPTWEDHDYALTAKEGAERVLWAPYVFYEKGLYHMFYNIGNLQQHAPDYASWGQLCMATSKDLYHWKRYALNPFFSDAGHARDSYVMQYKGSYYYYYTRTFNEIDHRSVVAVRMGPDLLHWSGPKVVHIQPYKVDWGGDAESPFVVRRGKLFYLFICRAMTAYNQTDIYWSADPENFPVENLVGSLPVHAAEIIYDKKEGWFISNTGWDKKGLYLAPLKWAPE</sequence>
<name>A0A1A9I2T6_9BACT</name>
<dbReference type="EMBL" id="CP015772">
    <property type="protein sequence ID" value="ANH81843.1"/>
    <property type="molecule type" value="Genomic_DNA"/>
</dbReference>
<dbReference type="AlphaFoldDB" id="A0A1A9I2T6"/>
<organism evidence="1 2">
    <name type="scientific">Niabella ginsenosidivorans</name>
    <dbReference type="NCBI Taxonomy" id="1176587"/>
    <lineage>
        <taxon>Bacteria</taxon>
        <taxon>Pseudomonadati</taxon>
        <taxon>Bacteroidota</taxon>
        <taxon>Chitinophagia</taxon>
        <taxon>Chitinophagales</taxon>
        <taxon>Chitinophagaceae</taxon>
        <taxon>Niabella</taxon>
    </lineage>
</organism>